<evidence type="ECO:0000313" key="2">
    <source>
        <dbReference type="EMBL" id="NKI33469.1"/>
    </source>
</evidence>
<evidence type="ECO:0000313" key="3">
    <source>
        <dbReference type="Proteomes" id="UP000718451"/>
    </source>
</evidence>
<keyword evidence="1" id="KW-0472">Membrane</keyword>
<feature type="transmembrane region" description="Helical" evidence="1">
    <location>
        <begin position="21"/>
        <end position="42"/>
    </location>
</feature>
<sequence>MLKFFRRIRQNLLKKGNLKGYVLYALGEILLIVIGILIALQISNRNEQNKENATGINYLHRIQADLEKDVNYLEQRTAFSIEEQRLFRIYIHEMYAEQATEKDFIALTSPLSWDAENLILEDKTFIEITSSGQFKFISNENVRGQIMDYYKRYAVINDHMSEMNQTGINLFNNIYKLIIKYFDVVDPLFNKEYMRKKTDWEFINDPSSAEFRDLEACATFYFFKQTVFESYYEELSAKATELISQIETETSK</sequence>
<proteinExistence type="predicted"/>
<keyword evidence="1" id="KW-1133">Transmembrane helix</keyword>
<dbReference type="Proteomes" id="UP000718451">
    <property type="component" value="Unassembled WGS sequence"/>
</dbReference>
<accession>A0ABX1GV18</accession>
<dbReference type="RefSeq" id="WP_168553685.1">
    <property type="nucleotide sequence ID" value="NZ_JAAWWL010000003.1"/>
</dbReference>
<organism evidence="2 3">
    <name type="scientific">Croceivirga thetidis</name>
    <dbReference type="NCBI Taxonomy" id="2721623"/>
    <lineage>
        <taxon>Bacteria</taxon>
        <taxon>Pseudomonadati</taxon>
        <taxon>Bacteroidota</taxon>
        <taxon>Flavobacteriia</taxon>
        <taxon>Flavobacteriales</taxon>
        <taxon>Flavobacteriaceae</taxon>
        <taxon>Croceivirga</taxon>
    </lineage>
</organism>
<dbReference type="EMBL" id="JAAWWL010000003">
    <property type="protein sequence ID" value="NKI33469.1"/>
    <property type="molecule type" value="Genomic_DNA"/>
</dbReference>
<protein>
    <submittedName>
        <fullName evidence="2">Uncharacterized protein</fullName>
    </submittedName>
</protein>
<reference evidence="2 3" key="1">
    <citation type="submission" date="2020-04" db="EMBL/GenBank/DDBJ databases">
        <authorList>
            <person name="Yoon J."/>
        </authorList>
    </citation>
    <scope>NUCLEOTIDE SEQUENCE [LARGE SCALE GENOMIC DNA]</scope>
    <source>
        <strain evidence="2 3">DJ-13</strain>
    </source>
</reference>
<keyword evidence="1" id="KW-0812">Transmembrane</keyword>
<gene>
    <name evidence="2" type="ORF">HCU67_16080</name>
</gene>
<name>A0ABX1GV18_9FLAO</name>
<comment type="caution">
    <text evidence="2">The sequence shown here is derived from an EMBL/GenBank/DDBJ whole genome shotgun (WGS) entry which is preliminary data.</text>
</comment>
<dbReference type="Pfam" id="PF19578">
    <property type="entry name" value="DUF6090"/>
    <property type="match status" value="1"/>
</dbReference>
<evidence type="ECO:0000256" key="1">
    <source>
        <dbReference type="SAM" id="Phobius"/>
    </source>
</evidence>
<keyword evidence="3" id="KW-1185">Reference proteome</keyword>
<dbReference type="InterPro" id="IPR045749">
    <property type="entry name" value="DUF6090"/>
</dbReference>